<dbReference type="SUPFAM" id="SSF50978">
    <property type="entry name" value="WD40 repeat-like"/>
    <property type="match status" value="1"/>
</dbReference>
<dbReference type="Pfam" id="PF00400">
    <property type="entry name" value="WD40"/>
    <property type="match status" value="2"/>
</dbReference>
<dbReference type="InterPro" id="IPR045227">
    <property type="entry name" value="WDR18/Ipi3/RID3"/>
</dbReference>
<evidence type="ECO:0000256" key="4">
    <source>
        <dbReference type="PROSITE-ProRule" id="PRU00221"/>
    </source>
</evidence>
<evidence type="ECO:0000256" key="5">
    <source>
        <dbReference type="RuleBase" id="RU369067"/>
    </source>
</evidence>
<keyword evidence="5" id="KW-0698">rRNA processing</keyword>
<dbReference type="GO" id="GO:0006364">
    <property type="term" value="P:rRNA processing"/>
    <property type="evidence" value="ECO:0007669"/>
    <property type="project" value="UniProtKB-UniRule"/>
</dbReference>
<comment type="subcellular location">
    <subcellularLocation>
        <location evidence="5">Nucleus</location>
    </subcellularLocation>
</comment>
<dbReference type="GO" id="GO:0120330">
    <property type="term" value="C:rixosome complex"/>
    <property type="evidence" value="ECO:0007669"/>
    <property type="project" value="UniProtKB-UniRule"/>
</dbReference>
<evidence type="ECO:0000256" key="3">
    <source>
        <dbReference type="ARBA" id="ARBA00022737"/>
    </source>
</evidence>
<comment type="similarity">
    <text evidence="1 5">Belongs to the WD repeat IPI3/WDR18 family.</text>
</comment>
<dbReference type="SMART" id="SM00320">
    <property type="entry name" value="WD40"/>
    <property type="match status" value="2"/>
</dbReference>
<evidence type="ECO:0000256" key="2">
    <source>
        <dbReference type="ARBA" id="ARBA00022574"/>
    </source>
</evidence>
<keyword evidence="3" id="KW-0677">Repeat</keyword>
<organism evidence="7 8">
    <name type="scientific">Phakopsora pachyrhizi</name>
    <name type="common">Asian soybean rust disease fungus</name>
    <dbReference type="NCBI Taxonomy" id="170000"/>
    <lineage>
        <taxon>Eukaryota</taxon>
        <taxon>Fungi</taxon>
        <taxon>Dikarya</taxon>
        <taxon>Basidiomycota</taxon>
        <taxon>Pucciniomycotina</taxon>
        <taxon>Pucciniomycetes</taxon>
        <taxon>Pucciniales</taxon>
        <taxon>Phakopsoraceae</taxon>
        <taxon>Phakopsora</taxon>
    </lineage>
</organism>
<evidence type="ECO:0000313" key="8">
    <source>
        <dbReference type="Proteomes" id="UP001153365"/>
    </source>
</evidence>
<dbReference type="Gene3D" id="2.130.10.10">
    <property type="entry name" value="YVTN repeat-like/Quinoprotein amine dehydrogenase"/>
    <property type="match status" value="1"/>
</dbReference>
<keyword evidence="5" id="KW-0539">Nucleus</keyword>
<feature type="region of interest" description="Disordered" evidence="6">
    <location>
        <begin position="207"/>
        <end position="234"/>
    </location>
</feature>
<evidence type="ECO:0000256" key="6">
    <source>
        <dbReference type="SAM" id="MobiDB-lite"/>
    </source>
</evidence>
<dbReference type="AlphaFoldDB" id="A0AAV0BPP2"/>
<feature type="repeat" description="WD" evidence="4">
    <location>
        <begin position="103"/>
        <end position="134"/>
    </location>
</feature>
<feature type="compositionally biased region" description="Low complexity" evidence="6">
    <location>
        <begin position="224"/>
        <end position="234"/>
    </location>
</feature>
<dbReference type="EMBL" id="CALTRL010006001">
    <property type="protein sequence ID" value="CAH7688663.1"/>
    <property type="molecule type" value="Genomic_DNA"/>
</dbReference>
<proteinExistence type="inferred from homology"/>
<dbReference type="InterPro" id="IPR015943">
    <property type="entry name" value="WD40/YVTN_repeat-like_dom_sf"/>
</dbReference>
<dbReference type="InterPro" id="IPR036322">
    <property type="entry name" value="WD40_repeat_dom_sf"/>
</dbReference>
<dbReference type="PANTHER" id="PTHR18763">
    <property type="entry name" value="WD-REPEAT PROTEIN 18"/>
    <property type="match status" value="1"/>
</dbReference>
<dbReference type="Proteomes" id="UP001153365">
    <property type="component" value="Unassembled WGS sequence"/>
</dbReference>
<dbReference type="GO" id="GO:0005656">
    <property type="term" value="C:nuclear pre-replicative complex"/>
    <property type="evidence" value="ECO:0007669"/>
    <property type="project" value="TreeGrafter"/>
</dbReference>
<comment type="function">
    <text evidence="5">Component of the RIX1 complex required for processing of ITS2 sequences from 35S pre-rRNA.</text>
</comment>
<evidence type="ECO:0000313" key="7">
    <source>
        <dbReference type="EMBL" id="CAH7688663.1"/>
    </source>
</evidence>
<dbReference type="PANTHER" id="PTHR18763:SF0">
    <property type="entry name" value="WD REPEAT-CONTAINING PROTEIN 18"/>
    <property type="match status" value="1"/>
</dbReference>
<comment type="subunit">
    <text evidence="5">Component of the RIX1 complex, composed of IPI1, RIX1/IPI2 and IPI3 in a 1:2:2 stoichiometry. The complex interacts (via RIX1) with MDN1 (via its hexameric AAA ATPase ring) and the pre-60S ribosome particles.</text>
</comment>
<dbReference type="InterPro" id="IPR019775">
    <property type="entry name" value="WD40_repeat_CS"/>
</dbReference>
<keyword evidence="2 4" id="KW-0853">WD repeat</keyword>
<keyword evidence="8" id="KW-1185">Reference proteome</keyword>
<name>A0AAV0BPP2_PHAPC</name>
<protein>
    <recommendedName>
        <fullName evidence="5">Pre-rRNA-processing protein IPI3</fullName>
    </recommendedName>
</protein>
<evidence type="ECO:0000256" key="1">
    <source>
        <dbReference type="ARBA" id="ARBA00010143"/>
    </source>
</evidence>
<accession>A0AAV0BPP2</accession>
<dbReference type="PROSITE" id="PS50082">
    <property type="entry name" value="WD_REPEATS_2"/>
    <property type="match status" value="1"/>
</dbReference>
<comment type="caution">
    <text evidence="7">The sequence shown here is derived from an EMBL/GenBank/DDBJ whole genome shotgun (WGS) entry which is preliminary data.</text>
</comment>
<dbReference type="InterPro" id="IPR001680">
    <property type="entry name" value="WD40_rpt"/>
</dbReference>
<sequence>MTTLFSIPSSHDGYQSLSFHEISTSCQFYQLKTPSGSAYVVAGNATLPPRKTTVCLPSSNSLGSTVISLSGKDGRNGLLVWSSLNSKPTPSQKLIPPGRPTVVALSSSGAYLATGSADGAVSMWELSTGILLASFDAHYKAITCIAFSGDDASIITASDDAICCLIWSPLFATSPLLSTFTVPGPAHYLAVDPLERFIFVSYATNNSDRDQTRNSKASGHPGASPDSASTVSSSKTIRTKFGASGMGKTSPRMFLSNGINPIISAQAPAFACDKNNVEELRKETSELKLKLEEALAFNEALWTACLSKGVQADLYIYCSLGIIKKPNLFF</sequence>
<dbReference type="GO" id="GO:0006261">
    <property type="term" value="P:DNA-templated DNA replication"/>
    <property type="evidence" value="ECO:0007669"/>
    <property type="project" value="TreeGrafter"/>
</dbReference>
<reference evidence="7" key="1">
    <citation type="submission" date="2022-06" db="EMBL/GenBank/DDBJ databases">
        <authorList>
            <consortium name="SYNGENTA / RWTH Aachen University"/>
        </authorList>
    </citation>
    <scope>NUCLEOTIDE SEQUENCE</scope>
</reference>
<dbReference type="PROSITE" id="PS00678">
    <property type="entry name" value="WD_REPEATS_1"/>
    <property type="match status" value="1"/>
</dbReference>
<gene>
    <name evidence="7" type="ORF">PPACK8108_LOCUS23655</name>
</gene>